<dbReference type="InterPro" id="IPR036264">
    <property type="entry name" value="Bact_exopeptidase_dim_dom"/>
</dbReference>
<dbReference type="Pfam" id="PF07687">
    <property type="entry name" value="M20_dimer"/>
    <property type="match status" value="1"/>
</dbReference>
<proteinExistence type="inferred from homology"/>
<dbReference type="PANTHER" id="PTHR32494:SF5">
    <property type="entry name" value="ALLANTOATE AMIDOHYDROLASE"/>
    <property type="match status" value="1"/>
</dbReference>
<dbReference type="InterPro" id="IPR010158">
    <property type="entry name" value="Amidase_Cbmase"/>
</dbReference>
<dbReference type="InterPro" id="IPR011650">
    <property type="entry name" value="Peptidase_M20_dimer"/>
</dbReference>
<dbReference type="GO" id="GO:0016813">
    <property type="term" value="F:hydrolase activity, acting on carbon-nitrogen (but not peptide) bonds, in linear amidines"/>
    <property type="evidence" value="ECO:0007669"/>
    <property type="project" value="InterPro"/>
</dbReference>
<feature type="domain" description="Peptidase M20 dimerisation" evidence="3">
    <location>
        <begin position="235"/>
        <end position="336"/>
    </location>
</feature>
<dbReference type="EMBL" id="QVQW01000040">
    <property type="protein sequence ID" value="RKU43659.1"/>
    <property type="molecule type" value="Genomic_DNA"/>
</dbReference>
<accession>A0A420Y6Z4</accession>
<evidence type="ECO:0000313" key="5">
    <source>
        <dbReference type="Proteomes" id="UP000275385"/>
    </source>
</evidence>
<dbReference type="NCBIfam" id="TIGR01879">
    <property type="entry name" value="hydantase"/>
    <property type="match status" value="1"/>
</dbReference>
<dbReference type="PANTHER" id="PTHR32494">
    <property type="entry name" value="ALLANTOATE DEIMINASE-RELATED"/>
    <property type="match status" value="1"/>
</dbReference>
<evidence type="ECO:0000313" key="4">
    <source>
        <dbReference type="EMBL" id="RKU43659.1"/>
    </source>
</evidence>
<dbReference type="Pfam" id="PF01546">
    <property type="entry name" value="Peptidase_M20"/>
    <property type="match status" value="1"/>
</dbReference>
<keyword evidence="2" id="KW-0378">Hydrolase</keyword>
<reference evidence="4 5" key="1">
    <citation type="submission" date="2018-08" db="EMBL/GenBank/DDBJ databases">
        <title>Draft genome of the lignicolous fungus Coniochaeta pulveracea.</title>
        <authorList>
            <person name="Borstlap C.J."/>
            <person name="De Witt R.N."/>
            <person name="Botha A."/>
            <person name="Volschenk H."/>
        </authorList>
    </citation>
    <scope>NUCLEOTIDE SEQUENCE [LARGE SCALE GENOMIC DNA]</scope>
    <source>
        <strain evidence="4 5">CAB683</strain>
    </source>
</reference>
<dbReference type="SUPFAM" id="SSF55031">
    <property type="entry name" value="Bacterial exopeptidase dimerisation domain"/>
    <property type="match status" value="1"/>
</dbReference>
<dbReference type="SUPFAM" id="SSF53187">
    <property type="entry name" value="Zn-dependent exopeptidases"/>
    <property type="match status" value="1"/>
</dbReference>
<dbReference type="Gene3D" id="3.30.70.360">
    <property type="match status" value="1"/>
</dbReference>
<dbReference type="Proteomes" id="UP000275385">
    <property type="component" value="Unassembled WGS sequence"/>
</dbReference>
<dbReference type="AlphaFoldDB" id="A0A420Y6Z4"/>
<organism evidence="4 5">
    <name type="scientific">Coniochaeta pulveracea</name>
    <dbReference type="NCBI Taxonomy" id="177199"/>
    <lineage>
        <taxon>Eukaryota</taxon>
        <taxon>Fungi</taxon>
        <taxon>Dikarya</taxon>
        <taxon>Ascomycota</taxon>
        <taxon>Pezizomycotina</taxon>
        <taxon>Sordariomycetes</taxon>
        <taxon>Sordariomycetidae</taxon>
        <taxon>Coniochaetales</taxon>
        <taxon>Coniochaetaceae</taxon>
        <taxon>Coniochaeta</taxon>
    </lineage>
</organism>
<protein>
    <recommendedName>
        <fullName evidence="3">Peptidase M20 dimerisation domain-containing protein</fullName>
    </recommendedName>
</protein>
<evidence type="ECO:0000256" key="1">
    <source>
        <dbReference type="ARBA" id="ARBA00006247"/>
    </source>
</evidence>
<evidence type="ECO:0000256" key="2">
    <source>
        <dbReference type="ARBA" id="ARBA00022801"/>
    </source>
</evidence>
<gene>
    <name evidence="4" type="ORF">DL546_006201</name>
</gene>
<dbReference type="PIRSF" id="PIRSF001235">
    <property type="entry name" value="Amidase_carbamoylase"/>
    <property type="match status" value="1"/>
</dbReference>
<dbReference type="CDD" id="cd03884">
    <property type="entry name" value="M20_bAS"/>
    <property type="match status" value="1"/>
</dbReference>
<dbReference type="OrthoDB" id="4676at2759"/>
<comment type="caution">
    <text evidence="4">The sequence shown here is derived from an EMBL/GenBank/DDBJ whole genome shotgun (WGS) entry which is preliminary data.</text>
</comment>
<name>A0A420Y6Z4_9PEZI</name>
<dbReference type="Gene3D" id="3.40.630.10">
    <property type="entry name" value="Zn peptidases"/>
    <property type="match status" value="1"/>
</dbReference>
<comment type="similarity">
    <text evidence="1">Belongs to the peptidase M20A family.</text>
</comment>
<dbReference type="STRING" id="177199.A0A420Y6Z4"/>
<keyword evidence="5" id="KW-1185">Reference proteome</keyword>
<evidence type="ECO:0000259" key="3">
    <source>
        <dbReference type="Pfam" id="PF07687"/>
    </source>
</evidence>
<sequence length="450" mass="48917">MVVSINHPDFAALRINGARLMNTLHSTCDQFGAAHRYGSDPTETGMARLSLNDDDKAVRLWLVEQVTALGCKVTIDQMGNIFAVRAGKINDVAPVMMGSHLDTQPTGGRYDGILGVLAGLEVLRTLHENDYATEGPVGLVNWTNEEGARFPMITMASGVWAGSIPLEAAWACVEVTPLTDGSEPKTVKQELERIGFLGDVPASYKANLIAAHFELHIEQGPILEDEGQRIGVVTGAQGYSWYEVTVIGRDSHAGTTPLSARKDALLAAARMVAASNHVARRAKGFITTGRFDVEPGSVNTVAKKVTFTLDVRHPENSSKVDMVAECRVVFDRIAKEECRSGMEVHWKTLAETDATVFPENCIRMVEDSAEVVCGRLKGTPQGRKLWRRMLSGAGHDSCHVNKRCPTAMIFTPTRGGMSHTPDEYCSPGDCVLGTQVLLGAVLRYDANRKR</sequence>
<dbReference type="InterPro" id="IPR002933">
    <property type="entry name" value="Peptidase_M20"/>
</dbReference>